<gene>
    <name evidence="2" type="ORF">Ga0061079_10327</name>
</gene>
<dbReference type="PANTHER" id="PTHR43031">
    <property type="entry name" value="FAD-DEPENDENT OXIDOREDUCTASE"/>
    <property type="match status" value="1"/>
</dbReference>
<dbReference type="EMBL" id="FCOR01000003">
    <property type="protein sequence ID" value="CVK15717.1"/>
    <property type="molecule type" value="Genomic_DNA"/>
</dbReference>
<evidence type="ECO:0000259" key="1">
    <source>
        <dbReference type="PROSITE" id="PS50206"/>
    </source>
</evidence>
<name>A0A0X3ANI6_9FLAO</name>
<dbReference type="Gene3D" id="3.40.250.10">
    <property type="entry name" value="Rhodanese-like domain"/>
    <property type="match status" value="1"/>
</dbReference>
<dbReference type="OrthoDB" id="9800872at2"/>
<keyword evidence="2" id="KW-0808">Transferase</keyword>
<dbReference type="SMART" id="SM00450">
    <property type="entry name" value="RHOD"/>
    <property type="match status" value="1"/>
</dbReference>
<dbReference type="CDD" id="cd00158">
    <property type="entry name" value="RHOD"/>
    <property type="match status" value="1"/>
</dbReference>
<dbReference type="SUPFAM" id="SSF52821">
    <property type="entry name" value="Rhodanese/Cell cycle control phosphatase"/>
    <property type="match status" value="1"/>
</dbReference>
<dbReference type="RefSeq" id="WP_055424945.1">
    <property type="nucleotide sequence ID" value="NZ_FCOR01000003.1"/>
</dbReference>
<organism evidence="2 3">
    <name type="scientific">Apibacter mensalis</name>
    <dbReference type="NCBI Taxonomy" id="1586267"/>
    <lineage>
        <taxon>Bacteria</taxon>
        <taxon>Pseudomonadati</taxon>
        <taxon>Bacteroidota</taxon>
        <taxon>Flavobacteriia</taxon>
        <taxon>Flavobacteriales</taxon>
        <taxon>Weeksellaceae</taxon>
        <taxon>Apibacter</taxon>
    </lineage>
</organism>
<accession>A0A0X3ANI6</accession>
<evidence type="ECO:0000313" key="2">
    <source>
        <dbReference type="EMBL" id="CVK15717.1"/>
    </source>
</evidence>
<dbReference type="GO" id="GO:0016740">
    <property type="term" value="F:transferase activity"/>
    <property type="evidence" value="ECO:0007669"/>
    <property type="project" value="UniProtKB-KW"/>
</dbReference>
<dbReference type="PROSITE" id="PS50206">
    <property type="entry name" value="RHODANESE_3"/>
    <property type="match status" value="1"/>
</dbReference>
<reference evidence="2 3" key="1">
    <citation type="submission" date="2016-01" db="EMBL/GenBank/DDBJ databases">
        <authorList>
            <person name="McClelland M."/>
            <person name="Jain A."/>
            <person name="Saraogi P."/>
            <person name="Mendelson R."/>
            <person name="Westerman R."/>
            <person name="SanMiguel P."/>
            <person name="Csonka L."/>
        </authorList>
    </citation>
    <scope>NUCLEOTIDE SEQUENCE [LARGE SCALE GENOMIC DNA]</scope>
    <source>
        <strain evidence="2 3">R-53146</strain>
    </source>
</reference>
<dbReference type="InterPro" id="IPR036873">
    <property type="entry name" value="Rhodanese-like_dom_sf"/>
</dbReference>
<dbReference type="Proteomes" id="UP000182761">
    <property type="component" value="Unassembled WGS sequence"/>
</dbReference>
<proteinExistence type="predicted"/>
<dbReference type="AlphaFoldDB" id="A0A0X3ANI6"/>
<feature type="domain" description="Rhodanese" evidence="1">
    <location>
        <begin position="8"/>
        <end position="90"/>
    </location>
</feature>
<keyword evidence="3" id="KW-1185">Reference proteome</keyword>
<protein>
    <submittedName>
        <fullName evidence="2">Rhodanese-related sulfurtransferase</fullName>
    </submittedName>
</protein>
<dbReference type="STRING" id="1586267.GCA_001418685_00549"/>
<dbReference type="Pfam" id="PF00581">
    <property type="entry name" value="Rhodanese"/>
    <property type="match status" value="1"/>
</dbReference>
<dbReference type="PANTHER" id="PTHR43031:SF18">
    <property type="entry name" value="RHODANESE-RELATED SULFURTRANSFERASES"/>
    <property type="match status" value="1"/>
</dbReference>
<sequence length="95" mass="10889">MDLKEFLKKSTVTLLDVREKYELINEGHVEGAVLIPMNEVPSKIEDIRKFSTPIIVFCRSGIRSEKIVNYLKNKGFKEIYNGGGFKEINKLLNLS</sequence>
<evidence type="ECO:0000313" key="3">
    <source>
        <dbReference type="Proteomes" id="UP000182761"/>
    </source>
</evidence>
<dbReference type="InterPro" id="IPR001763">
    <property type="entry name" value="Rhodanese-like_dom"/>
</dbReference>
<dbReference type="InterPro" id="IPR050229">
    <property type="entry name" value="GlpE_sulfurtransferase"/>
</dbReference>